<dbReference type="Proteomes" id="UP000004169">
    <property type="component" value="Unassembled WGS sequence"/>
</dbReference>
<name>H8FYA0_MAGML</name>
<accession>H8FYA0</accession>
<sequence length="121" mass="13800">MFKLKHRGTGQFVASASEREVHFDNTGKVFKTRNLARQFLGHYGIEDVEIVSASGAQIYRHVATGKLYELVGIGIHTETEEEMVAYRPLYPCEHEMFFRPKTMFFGEAASGRPRFEKVEGP</sequence>
<dbReference type="OrthoDB" id="371169at2"/>
<dbReference type="Gene3D" id="2.30.30.320">
    <property type="entry name" value="DUF1653-like domain"/>
    <property type="match status" value="1"/>
</dbReference>
<dbReference type="Pfam" id="PF07866">
    <property type="entry name" value="DUF1653"/>
    <property type="match status" value="1"/>
</dbReference>
<organism evidence="2 3">
    <name type="scientific">Magnetospirillum molischianum DSM 120</name>
    <dbReference type="NCBI Taxonomy" id="1150626"/>
    <lineage>
        <taxon>Bacteria</taxon>
        <taxon>Pseudomonadati</taxon>
        <taxon>Pseudomonadota</taxon>
        <taxon>Alphaproteobacteria</taxon>
        <taxon>Rhodospirillales</taxon>
        <taxon>Rhodospirillaceae</taxon>
        <taxon>Magnetospirillum</taxon>
    </lineage>
</organism>
<evidence type="ECO:0000259" key="1">
    <source>
        <dbReference type="Pfam" id="PF07866"/>
    </source>
</evidence>
<feature type="domain" description="DUF1653" evidence="1">
    <location>
        <begin position="58"/>
        <end position="116"/>
    </location>
</feature>
<dbReference type="AlphaFoldDB" id="H8FYA0"/>
<dbReference type="EMBL" id="CAHP01000060">
    <property type="protein sequence ID" value="CCG43338.1"/>
    <property type="molecule type" value="Genomic_DNA"/>
</dbReference>
<dbReference type="eggNOG" id="COG4728">
    <property type="taxonomic scope" value="Bacteria"/>
</dbReference>
<reference evidence="2 3" key="1">
    <citation type="journal article" date="2012" name="J. Bacteriol.">
        <title>Draft Genome Sequence of the Purple Photosynthetic Bacterium Phaeospirillum molischianum DSM120, a Particularly Versatile Bacterium.</title>
        <authorList>
            <person name="Duquesne K."/>
            <person name="Prima V."/>
            <person name="Ji B."/>
            <person name="Rouy Z."/>
            <person name="Medigue C."/>
            <person name="Talla E."/>
            <person name="Sturgis J.N."/>
        </authorList>
    </citation>
    <scope>NUCLEOTIDE SEQUENCE [LARGE SCALE GENOMIC DNA]</scope>
    <source>
        <strain evidence="3">DSM120</strain>
    </source>
</reference>
<proteinExistence type="predicted"/>
<evidence type="ECO:0000313" key="2">
    <source>
        <dbReference type="EMBL" id="CCG43338.1"/>
    </source>
</evidence>
<evidence type="ECO:0000313" key="3">
    <source>
        <dbReference type="Proteomes" id="UP000004169"/>
    </source>
</evidence>
<gene>
    <name evidence="2" type="ORF">PHAMO_80129</name>
</gene>
<comment type="caution">
    <text evidence="2">The sequence shown here is derived from an EMBL/GenBank/DDBJ whole genome shotgun (WGS) entry which is preliminary data.</text>
</comment>
<dbReference type="RefSeq" id="WP_002731424.1">
    <property type="nucleotide sequence ID" value="NZ_CAHP01000060.1"/>
</dbReference>
<dbReference type="STRING" id="1150626.PHAMO_80129"/>
<dbReference type="InterPro" id="IPR023387">
    <property type="entry name" value="DUF1653-like_dom"/>
</dbReference>
<dbReference type="InterPro" id="IPR037135">
    <property type="entry name" value="DUF1653-like_dom_sf"/>
</dbReference>
<protein>
    <recommendedName>
        <fullName evidence="1">DUF1653 domain-containing protein</fullName>
    </recommendedName>
</protein>
<keyword evidence="3" id="KW-1185">Reference proteome</keyword>